<dbReference type="InterPro" id="IPR029006">
    <property type="entry name" value="ADF-H/Gelsolin-like_dom_sf"/>
</dbReference>
<reference evidence="2 3" key="1">
    <citation type="submission" date="2015-12" db="EMBL/GenBank/DDBJ databases">
        <title>Draft genome of the nematode, Onchocerca flexuosa.</title>
        <authorList>
            <person name="Mitreva M."/>
        </authorList>
    </citation>
    <scope>NUCLEOTIDE SEQUENCE [LARGE SCALE GENOMIC DNA]</scope>
    <source>
        <strain evidence="2">Red Deer</strain>
    </source>
</reference>
<gene>
    <name evidence="2" type="ORF">X798_00412</name>
</gene>
<dbReference type="InterPro" id="IPR007122">
    <property type="entry name" value="Villin/Gelsolin"/>
</dbReference>
<dbReference type="GO" id="GO:0051016">
    <property type="term" value="P:barbed-end actin filament capping"/>
    <property type="evidence" value="ECO:0007669"/>
    <property type="project" value="TreeGrafter"/>
</dbReference>
<proteinExistence type="predicted"/>
<dbReference type="Pfam" id="PF02209">
    <property type="entry name" value="VHP"/>
    <property type="match status" value="1"/>
</dbReference>
<dbReference type="SUPFAM" id="SSF47050">
    <property type="entry name" value="VHP, Villin headpiece domain"/>
    <property type="match status" value="1"/>
</dbReference>
<protein>
    <submittedName>
        <fullName evidence="2">Villin headpiece domain protein</fullName>
    </submittedName>
</protein>
<dbReference type="PROSITE" id="PS51089">
    <property type="entry name" value="HP"/>
    <property type="match status" value="1"/>
</dbReference>
<dbReference type="Proteomes" id="UP000242913">
    <property type="component" value="Unassembled WGS sequence"/>
</dbReference>
<dbReference type="GO" id="GO:0051014">
    <property type="term" value="P:actin filament severing"/>
    <property type="evidence" value="ECO:0007669"/>
    <property type="project" value="TreeGrafter"/>
</dbReference>
<dbReference type="InterPro" id="IPR003128">
    <property type="entry name" value="Villin_headpiece"/>
</dbReference>
<dbReference type="PANTHER" id="PTHR11977">
    <property type="entry name" value="VILLIN"/>
    <property type="match status" value="1"/>
</dbReference>
<dbReference type="Gene3D" id="1.10.950.10">
    <property type="entry name" value="Villin headpiece domain"/>
    <property type="match status" value="1"/>
</dbReference>
<dbReference type="SMART" id="SM00153">
    <property type="entry name" value="VHP"/>
    <property type="match status" value="1"/>
</dbReference>
<dbReference type="OrthoDB" id="28894at2759"/>
<dbReference type="PANTHER" id="PTHR11977:SF45">
    <property type="entry name" value="SUPERVILLIN"/>
    <property type="match status" value="1"/>
</dbReference>
<dbReference type="InterPro" id="IPR036886">
    <property type="entry name" value="Villin_headpiece_dom_sf"/>
</dbReference>
<evidence type="ECO:0000259" key="1">
    <source>
        <dbReference type="PROSITE" id="PS51089"/>
    </source>
</evidence>
<dbReference type="AlphaFoldDB" id="A0A238C6V1"/>
<dbReference type="GO" id="GO:0015629">
    <property type="term" value="C:actin cytoskeleton"/>
    <property type="evidence" value="ECO:0007669"/>
    <property type="project" value="TreeGrafter"/>
</dbReference>
<organism evidence="2 3">
    <name type="scientific">Onchocerca flexuosa</name>
    <dbReference type="NCBI Taxonomy" id="387005"/>
    <lineage>
        <taxon>Eukaryota</taxon>
        <taxon>Metazoa</taxon>
        <taxon>Ecdysozoa</taxon>
        <taxon>Nematoda</taxon>
        <taxon>Chromadorea</taxon>
        <taxon>Rhabditida</taxon>
        <taxon>Spirurina</taxon>
        <taxon>Spiruromorpha</taxon>
        <taxon>Filarioidea</taxon>
        <taxon>Onchocercidae</taxon>
        <taxon>Onchocerca</taxon>
    </lineage>
</organism>
<dbReference type="GO" id="GO:0051015">
    <property type="term" value="F:actin filament binding"/>
    <property type="evidence" value="ECO:0007669"/>
    <property type="project" value="InterPro"/>
</dbReference>
<dbReference type="Gene3D" id="3.40.20.10">
    <property type="entry name" value="Severin"/>
    <property type="match status" value="4"/>
</dbReference>
<evidence type="ECO:0000313" key="3">
    <source>
        <dbReference type="Proteomes" id="UP000242913"/>
    </source>
</evidence>
<feature type="domain" description="HP" evidence="1">
    <location>
        <begin position="867"/>
        <end position="930"/>
    </location>
</feature>
<dbReference type="SMART" id="SM00262">
    <property type="entry name" value="GEL"/>
    <property type="match status" value="2"/>
</dbReference>
<keyword evidence="3" id="KW-1185">Reference proteome</keyword>
<dbReference type="EMBL" id="KZ269977">
    <property type="protein sequence ID" value="OZC12778.1"/>
    <property type="molecule type" value="Genomic_DNA"/>
</dbReference>
<name>A0A238C6V1_9BILA</name>
<dbReference type="SUPFAM" id="SSF55753">
    <property type="entry name" value="Actin depolymerizing proteins"/>
    <property type="match status" value="3"/>
</dbReference>
<dbReference type="GO" id="GO:0005737">
    <property type="term" value="C:cytoplasm"/>
    <property type="evidence" value="ECO:0007669"/>
    <property type="project" value="TreeGrafter"/>
</dbReference>
<evidence type="ECO:0000313" key="2">
    <source>
        <dbReference type="EMBL" id="OZC12778.1"/>
    </source>
</evidence>
<accession>A0A238C6V1</accession>
<dbReference type="GO" id="GO:0005546">
    <property type="term" value="F:phosphatidylinositol-4,5-bisphosphate binding"/>
    <property type="evidence" value="ECO:0007669"/>
    <property type="project" value="TreeGrafter"/>
</dbReference>
<sequence>MLTDSAELPEKQEKTVLELQKDALKESTERWRDRIKKDPDLQCLSGIRRLQKDFPAKQILPKTRTVDISKGLDRFYSFTPIISPPSKVLQIDLNDFEDIIATTPRLVVPIRAAARGRGHTRHNASRRSVGPLICQSVDDTLSHSINYRRKIDQEEDDGIGISSSAKKGLQSKIDYSAVKLKKRELKSLYPELMLIRLKGDKNIDVRLVAPKYTSVHAYAVFILVTPKQLFLYQGKYANLLEKSKAAVIITNICEKNGELGCYAKQYENVHEESTSEFWRLLGMNEEECEAVVLEEYVPDDLLALNEPFENIAAEMNTIYEIDEHYDIQRISTSQIPKFSMLHPEKILIFDFGSEIYVWVGRNANRVRIQQAVACGEALRNKPLNVAFGLDRMILGDSFDMTRPTWCLLIKLTQGLNDSLFQHKFHDWEVITLHVYRTPAHPEASSSPASVLCEEENAWNLGRNLASRPMKEPVLILEEKELYRNSKNVFTENVRYFVLEDEKTLHEMKELWIFRDNRCYIVKWEYRIERTGVRKLDGTEREKETGRQRVAYFYWLGKKTTKKEQGLCALALRDYDKAHFPHERIAQGQEPPLFLRLFEGSLVISGCGSGIFLVYGSSIPSEARMEEQTSPIIYRAHAVYIALNDRKITILEGVESNENSKMAAKNFAQRIKTHYTAFEQFISEPVIDHCYLNGTNDYPVIEADHWTEPPRLFRLFERDGEELLSADCDLSLPFSLRQDVFSGTIMVDQGNRLWLWSDKTVSTFALRVANAYWSDRSGPKTVICKTQEPDSFKALFAKWDDFADEIDENELIAVALAFNPTLESLKQGKGNEKSNASFLHCGPFTSEAKLHSQNPLRCQPIDLDELLRLRTKTWPLEKVTARDLPPGVDLNRLEQYLNDDDFQSVFRMERIAFYALPHWKQIVLRKKHKLF</sequence>
<dbReference type="GO" id="GO:0008154">
    <property type="term" value="P:actin polymerization or depolymerization"/>
    <property type="evidence" value="ECO:0007669"/>
    <property type="project" value="TreeGrafter"/>
</dbReference>